<gene>
    <name evidence="1" type="ORF">MKK02DRAFT_43278</name>
</gene>
<dbReference type="Proteomes" id="UP001164286">
    <property type="component" value="Unassembled WGS sequence"/>
</dbReference>
<comment type="caution">
    <text evidence="1">The sequence shown here is derived from an EMBL/GenBank/DDBJ whole genome shotgun (WGS) entry which is preliminary data.</text>
</comment>
<accession>A0AA38HA42</accession>
<dbReference type="RefSeq" id="XP_052947129.1">
    <property type="nucleotide sequence ID" value="XM_053092352.1"/>
</dbReference>
<protein>
    <submittedName>
        <fullName evidence="1">Uncharacterized protein</fullName>
    </submittedName>
</protein>
<organism evidence="1 2">
    <name type="scientific">Dioszegia hungarica</name>
    <dbReference type="NCBI Taxonomy" id="4972"/>
    <lineage>
        <taxon>Eukaryota</taxon>
        <taxon>Fungi</taxon>
        <taxon>Dikarya</taxon>
        <taxon>Basidiomycota</taxon>
        <taxon>Agaricomycotina</taxon>
        <taxon>Tremellomycetes</taxon>
        <taxon>Tremellales</taxon>
        <taxon>Bulleribasidiaceae</taxon>
        <taxon>Dioszegia</taxon>
    </lineage>
</organism>
<proteinExistence type="predicted"/>
<sequence>MPTPTTAPIGTTAAPELPFEIVRRILKHRLDLALSFPLSPSDGRVGQTAVGDEGWEGMPGQMGKKIALARSKEREDVMRTGKELMRVCKSWKPVVQKYLYAMPPVSAITLLPFAAAVQLGDTKWDDTRLHPHSVPGRYVATLDLSTLSDGYFGPHVTSLSKACAALLPLLPNLTHLKLPGGTGWGIIPCRTILDSPFVGRLRALEGVQISDEGDEACVLLKPMRRLEVLSVLGPGSSSVGPSPLPDAVPLDLPHLHTLTLDGVQRGPLLAALIASELPNLRRLLITSYDGTVGDLTTAFLEAHGEKVLSLTFLQTREWPAIHPTPPLDTLALCPNLLDLAVLLPNPALQQKLDFARGLIGETAKHHPLVSLTLPKWLDRVSASPSASPAPTQPNFPLPHLDRLSIRTHPPSGNPFLATIISSPPPHLRRIKIDSFSWVSPKLGRAAQQAGAGGETRVWAVYMSKMGIELLDGEGRGMPAIAEDGGDDAQVGGWLVGARGRRRSSRGMGMARMLQSTGGVRRQVEEADEDGG</sequence>
<evidence type="ECO:0000313" key="2">
    <source>
        <dbReference type="Proteomes" id="UP001164286"/>
    </source>
</evidence>
<dbReference type="GeneID" id="77731557"/>
<dbReference type="AlphaFoldDB" id="A0AA38HA42"/>
<name>A0AA38HA42_9TREE</name>
<dbReference type="InterPro" id="IPR032675">
    <property type="entry name" value="LRR_dom_sf"/>
</dbReference>
<keyword evidence="2" id="KW-1185">Reference proteome</keyword>
<dbReference type="Gene3D" id="3.80.10.10">
    <property type="entry name" value="Ribonuclease Inhibitor"/>
    <property type="match status" value="1"/>
</dbReference>
<dbReference type="SUPFAM" id="SSF52047">
    <property type="entry name" value="RNI-like"/>
    <property type="match status" value="1"/>
</dbReference>
<evidence type="ECO:0000313" key="1">
    <source>
        <dbReference type="EMBL" id="KAI9637352.1"/>
    </source>
</evidence>
<dbReference type="EMBL" id="JAKWFO010000004">
    <property type="protein sequence ID" value="KAI9637352.1"/>
    <property type="molecule type" value="Genomic_DNA"/>
</dbReference>
<reference evidence="1" key="1">
    <citation type="journal article" date="2022" name="G3 (Bethesda)">
        <title>High quality genome of the basidiomycete yeast Dioszegia hungarica PDD-24b-2 isolated from cloud water.</title>
        <authorList>
            <person name="Jarrige D."/>
            <person name="Haridas S."/>
            <person name="Bleykasten-Grosshans C."/>
            <person name="Joly M."/>
            <person name="Nadalig T."/>
            <person name="Sancelme M."/>
            <person name="Vuilleumier S."/>
            <person name="Grigoriev I.V."/>
            <person name="Amato P."/>
            <person name="Bringel F."/>
        </authorList>
    </citation>
    <scope>NUCLEOTIDE SEQUENCE</scope>
    <source>
        <strain evidence="1">PDD-24b-2</strain>
    </source>
</reference>